<dbReference type="Proteomes" id="UP000034793">
    <property type="component" value="Unassembled WGS sequence"/>
</dbReference>
<accession>A0A0G0STK1</accession>
<dbReference type="Pfam" id="PF13529">
    <property type="entry name" value="Peptidase_C39_2"/>
    <property type="match status" value="1"/>
</dbReference>
<name>A0A0G0STK1_9BACT</name>
<reference evidence="3 4" key="1">
    <citation type="journal article" date="2015" name="Nature">
        <title>rRNA introns, odd ribosomes, and small enigmatic genomes across a large radiation of phyla.</title>
        <authorList>
            <person name="Brown C.T."/>
            <person name="Hug L.A."/>
            <person name="Thomas B.C."/>
            <person name="Sharon I."/>
            <person name="Castelle C.J."/>
            <person name="Singh A."/>
            <person name="Wilkins M.J."/>
            <person name="Williams K.H."/>
            <person name="Banfield J.F."/>
        </authorList>
    </citation>
    <scope>NUCLEOTIDE SEQUENCE [LARGE SCALE GENOMIC DNA]</scope>
</reference>
<dbReference type="Gene3D" id="6.10.250.3150">
    <property type="match status" value="1"/>
</dbReference>
<feature type="domain" description="Peptidase C39-like" evidence="2">
    <location>
        <begin position="248"/>
        <end position="366"/>
    </location>
</feature>
<comment type="caution">
    <text evidence="3">The sequence shown here is derived from an EMBL/GenBank/DDBJ whole genome shotgun (WGS) entry which is preliminary data.</text>
</comment>
<proteinExistence type="predicted"/>
<gene>
    <name evidence="3" type="ORF">UT61_C0039G0007</name>
</gene>
<evidence type="ECO:0000313" key="3">
    <source>
        <dbReference type="EMBL" id="KKR28912.1"/>
    </source>
</evidence>
<keyword evidence="1" id="KW-0175">Coiled coil</keyword>
<dbReference type="EMBL" id="LBXL01000039">
    <property type="protein sequence ID" value="KKR28912.1"/>
    <property type="molecule type" value="Genomic_DNA"/>
</dbReference>
<evidence type="ECO:0000313" key="4">
    <source>
        <dbReference type="Proteomes" id="UP000034793"/>
    </source>
</evidence>
<dbReference type="Gene3D" id="3.90.70.10">
    <property type="entry name" value="Cysteine proteinases"/>
    <property type="match status" value="1"/>
</dbReference>
<feature type="coiled-coil region" evidence="1">
    <location>
        <begin position="33"/>
        <end position="67"/>
    </location>
</feature>
<dbReference type="InterPro" id="IPR039564">
    <property type="entry name" value="Peptidase_C39-like"/>
</dbReference>
<protein>
    <recommendedName>
        <fullName evidence="2">Peptidase C39-like domain-containing protein</fullName>
    </recommendedName>
</protein>
<feature type="coiled-coil region" evidence="1">
    <location>
        <begin position="167"/>
        <end position="219"/>
    </location>
</feature>
<evidence type="ECO:0000256" key="1">
    <source>
        <dbReference type="SAM" id="Coils"/>
    </source>
</evidence>
<sequence length="394" mass="43887">MRNKIYKYLLLIFSIALLVLFRDYADAIPKVFAQTQEQKLQELNKQIQEYEQELGRLASQASTLSNQIAQYDAQINLTSLKILQTQEEIMLLGGRIDQLEASLQVLNNAYVSRVVQTYKMTRLNEPVLAFLLSPNLNDAVSSLHYLKRIQEADRDLLIKLQVTQIDYQSQKEEQEVLETKLKAQQAMLASQKTAKANLLDETKSNEKKYQQLLAQAKSQLAALRRFVTSQGGATILTGQTKCNAWGCYYNQRDAQWGNIGLGGSLYSAAEYGCLVSSVAMVATHYGKTVNPGDIAVNSSAFVPGTGYLYHSFSVNGISVSITSVSKTQLDSQLASGKPVIAGLFSGPDHFIVILRKEGDNYIMNDPFLENGSERHLTDKYNVGDITTLRLVSFN</sequence>
<evidence type="ECO:0000259" key="2">
    <source>
        <dbReference type="Pfam" id="PF13529"/>
    </source>
</evidence>
<dbReference type="AlphaFoldDB" id="A0A0G0STK1"/>
<organism evidence="3 4">
    <name type="scientific">Candidatus Woesebacteria bacterium GW2011_GWA1_39_8</name>
    <dbReference type="NCBI Taxonomy" id="1618552"/>
    <lineage>
        <taxon>Bacteria</taxon>
        <taxon>Candidatus Woeseibacteriota</taxon>
    </lineage>
</organism>